<dbReference type="GO" id="GO:0140359">
    <property type="term" value="F:ABC-type transporter activity"/>
    <property type="evidence" value="ECO:0007669"/>
    <property type="project" value="InterPro"/>
</dbReference>
<dbReference type="AlphaFoldDB" id="A0AAE3YE61"/>
<organism evidence="7 8">
    <name type="scientific">Falsarthrobacter nasiphocae</name>
    <dbReference type="NCBI Taxonomy" id="189863"/>
    <lineage>
        <taxon>Bacteria</taxon>
        <taxon>Bacillati</taxon>
        <taxon>Actinomycetota</taxon>
        <taxon>Actinomycetes</taxon>
        <taxon>Micrococcales</taxon>
        <taxon>Micrococcaceae</taxon>
        <taxon>Falsarthrobacter</taxon>
    </lineage>
</organism>
<dbReference type="RefSeq" id="WP_309849475.1">
    <property type="nucleotide sequence ID" value="NZ_BAAAIU010000022.1"/>
</dbReference>
<protein>
    <submittedName>
        <fullName evidence="7">ABC-2 type transport system permease protein</fullName>
    </submittedName>
</protein>
<keyword evidence="3 5" id="KW-1133">Transmembrane helix</keyword>
<name>A0AAE3YE61_9MICC</name>
<comment type="subcellular location">
    <subcellularLocation>
        <location evidence="1">Membrane</location>
        <topology evidence="1">Multi-pass membrane protein</topology>
    </subcellularLocation>
</comment>
<feature type="transmembrane region" description="Helical" evidence="5">
    <location>
        <begin position="21"/>
        <end position="39"/>
    </location>
</feature>
<keyword evidence="4 5" id="KW-0472">Membrane</keyword>
<accession>A0AAE3YE61</accession>
<evidence type="ECO:0000259" key="6">
    <source>
        <dbReference type="Pfam" id="PF01061"/>
    </source>
</evidence>
<feature type="transmembrane region" description="Helical" evidence="5">
    <location>
        <begin position="51"/>
        <end position="77"/>
    </location>
</feature>
<evidence type="ECO:0000256" key="3">
    <source>
        <dbReference type="ARBA" id="ARBA00022989"/>
    </source>
</evidence>
<feature type="transmembrane region" description="Helical" evidence="5">
    <location>
        <begin position="164"/>
        <end position="183"/>
    </location>
</feature>
<dbReference type="Proteomes" id="UP001247307">
    <property type="component" value="Unassembled WGS sequence"/>
</dbReference>
<evidence type="ECO:0000313" key="8">
    <source>
        <dbReference type="Proteomes" id="UP001247307"/>
    </source>
</evidence>
<evidence type="ECO:0000256" key="1">
    <source>
        <dbReference type="ARBA" id="ARBA00004141"/>
    </source>
</evidence>
<sequence length="252" mass="26844">MNLFAYLRLELARAVRNIFQILFSILLPAFMFIVFGGTQDYKDVPVHDGNIAATIMIGMALYGAVVNSTSIAASSAVEMSHGWGRQLRLTALRPGQYALVKALTCLCLAALPVATVFILGAFMGSKMPLSQWAATAFLAWILSTVFSLYGLAIGMTFSSEAAPGIASGSLVLWAFLGNLFAPLSGTLLDIGRLTPLYGIRGLAAYPVTRGDIPNGATMGNDPLWALILNTVAWVIILGALAAAAFRRRAGRR</sequence>
<feature type="transmembrane region" description="Helical" evidence="5">
    <location>
        <begin position="98"/>
        <end position="123"/>
    </location>
</feature>
<evidence type="ECO:0000256" key="4">
    <source>
        <dbReference type="ARBA" id="ARBA00023136"/>
    </source>
</evidence>
<dbReference type="EMBL" id="JAVDUI010000001">
    <property type="protein sequence ID" value="MDR6891555.1"/>
    <property type="molecule type" value="Genomic_DNA"/>
</dbReference>
<feature type="transmembrane region" description="Helical" evidence="5">
    <location>
        <begin position="129"/>
        <end position="152"/>
    </location>
</feature>
<reference evidence="7" key="1">
    <citation type="submission" date="2023-07" db="EMBL/GenBank/DDBJ databases">
        <title>Sequencing the genomes of 1000 actinobacteria strains.</title>
        <authorList>
            <person name="Klenk H.-P."/>
        </authorList>
    </citation>
    <scope>NUCLEOTIDE SEQUENCE</scope>
    <source>
        <strain evidence="7">DSM 13988</strain>
    </source>
</reference>
<evidence type="ECO:0000313" key="7">
    <source>
        <dbReference type="EMBL" id="MDR6891555.1"/>
    </source>
</evidence>
<gene>
    <name evidence="7" type="ORF">J2S35_000495</name>
</gene>
<dbReference type="Pfam" id="PF01061">
    <property type="entry name" value="ABC2_membrane"/>
    <property type="match status" value="1"/>
</dbReference>
<dbReference type="GO" id="GO:0016020">
    <property type="term" value="C:membrane"/>
    <property type="evidence" value="ECO:0007669"/>
    <property type="project" value="UniProtKB-SubCell"/>
</dbReference>
<evidence type="ECO:0000256" key="5">
    <source>
        <dbReference type="SAM" id="Phobius"/>
    </source>
</evidence>
<evidence type="ECO:0000256" key="2">
    <source>
        <dbReference type="ARBA" id="ARBA00022692"/>
    </source>
</evidence>
<feature type="transmembrane region" description="Helical" evidence="5">
    <location>
        <begin position="223"/>
        <end position="245"/>
    </location>
</feature>
<comment type="caution">
    <text evidence="7">The sequence shown here is derived from an EMBL/GenBank/DDBJ whole genome shotgun (WGS) entry which is preliminary data.</text>
</comment>
<proteinExistence type="predicted"/>
<dbReference type="InterPro" id="IPR013525">
    <property type="entry name" value="ABC2_TM"/>
</dbReference>
<keyword evidence="2 5" id="KW-0812">Transmembrane</keyword>
<feature type="domain" description="ABC-2 type transporter transmembrane" evidence="6">
    <location>
        <begin position="3"/>
        <end position="184"/>
    </location>
</feature>
<keyword evidence="8" id="KW-1185">Reference proteome</keyword>